<dbReference type="GO" id="GO:0009249">
    <property type="term" value="P:protein lipoylation"/>
    <property type="evidence" value="ECO:0007669"/>
    <property type="project" value="InterPro"/>
</dbReference>
<comment type="caution">
    <text evidence="12">The sequence shown here is derived from an EMBL/GenBank/DDBJ whole genome shotgun (WGS) entry which is preliminary data.</text>
</comment>
<evidence type="ECO:0000256" key="2">
    <source>
        <dbReference type="ARBA" id="ARBA00022490"/>
    </source>
</evidence>
<dbReference type="Pfam" id="PF21948">
    <property type="entry name" value="LplA-B_cat"/>
    <property type="match status" value="1"/>
</dbReference>
<evidence type="ECO:0000256" key="4">
    <source>
        <dbReference type="ARBA" id="ARBA00023315"/>
    </source>
</evidence>
<dbReference type="PROSITE" id="PS51733">
    <property type="entry name" value="BPL_LPL_CATALYTIC"/>
    <property type="match status" value="1"/>
</dbReference>
<dbReference type="GO" id="GO:0005737">
    <property type="term" value="C:cytoplasm"/>
    <property type="evidence" value="ECO:0007669"/>
    <property type="project" value="UniProtKB-SubCell"/>
</dbReference>
<gene>
    <name evidence="6 12" type="primary">lipB</name>
    <name evidence="12" type="ORF">H9928_01860</name>
</gene>
<feature type="binding site" evidence="6 9">
    <location>
        <begin position="153"/>
        <end position="155"/>
    </location>
    <ligand>
        <name>substrate</name>
    </ligand>
</feature>
<evidence type="ECO:0000259" key="11">
    <source>
        <dbReference type="PROSITE" id="PS51733"/>
    </source>
</evidence>
<comment type="pathway">
    <text evidence="1 6 7">Protein modification; protein lipoylation via endogenous pathway; protein N(6)-(lipoyl)lysine from octanoyl-[acyl-carrier-protein]: step 1/2.</text>
</comment>
<protein>
    <recommendedName>
        <fullName evidence="6 7">Octanoyltransferase</fullName>
        <ecNumber evidence="6 7">2.3.1.181</ecNumber>
    </recommendedName>
    <alternativeName>
        <fullName evidence="6">Lipoate-protein ligase B</fullName>
    </alternativeName>
    <alternativeName>
        <fullName evidence="6">Lipoyl/octanoyl transferase</fullName>
    </alternativeName>
    <alternativeName>
        <fullName evidence="6">Octanoyl-[acyl-carrier-protein]-protein N-octanoyltransferase</fullName>
    </alternativeName>
</protein>
<reference evidence="12" key="2">
    <citation type="submission" date="2021-04" db="EMBL/GenBank/DDBJ databases">
        <authorList>
            <person name="Gilroy R."/>
        </authorList>
    </citation>
    <scope>NUCLEOTIDE SEQUENCE</scope>
    <source>
        <strain evidence="12">8470</strain>
    </source>
</reference>
<dbReference type="InterPro" id="IPR020605">
    <property type="entry name" value="Octanoyltransferase_CS"/>
</dbReference>
<feature type="domain" description="BPL/LPL catalytic" evidence="11">
    <location>
        <begin position="36"/>
        <end position="223"/>
    </location>
</feature>
<accession>A0A948TKT3</accession>
<dbReference type="EMBL" id="JAHLFJ010000021">
    <property type="protein sequence ID" value="MBU3855302.1"/>
    <property type="molecule type" value="Genomic_DNA"/>
</dbReference>
<keyword evidence="4 6" id="KW-0012">Acyltransferase</keyword>
<evidence type="ECO:0000313" key="13">
    <source>
        <dbReference type="Proteomes" id="UP000784286"/>
    </source>
</evidence>
<dbReference type="PANTHER" id="PTHR10993">
    <property type="entry name" value="OCTANOYLTRANSFERASE"/>
    <property type="match status" value="1"/>
</dbReference>
<evidence type="ECO:0000256" key="1">
    <source>
        <dbReference type="ARBA" id="ARBA00004821"/>
    </source>
</evidence>
<dbReference type="AlphaFoldDB" id="A0A948TKT3"/>
<dbReference type="InterPro" id="IPR004143">
    <property type="entry name" value="BPL_LPL_catalytic"/>
</dbReference>
<evidence type="ECO:0000256" key="3">
    <source>
        <dbReference type="ARBA" id="ARBA00022679"/>
    </source>
</evidence>
<dbReference type="PROSITE" id="PS01313">
    <property type="entry name" value="LIPB"/>
    <property type="match status" value="1"/>
</dbReference>
<dbReference type="NCBIfam" id="NF010925">
    <property type="entry name" value="PRK14345.1"/>
    <property type="match status" value="1"/>
</dbReference>
<sequence>METIKFERWGVVPYAVAWDRQKSLFDGLVRAKQEGAAYVNRIVFCQHPPVYTLGKHGKEQNMLLNREQLLAVHAELFHIDRGGDITFHGPGQLVCYPVLNLEDFHLGLKSYLHLLEEAVIRVCASYGVSAGRAEGATGVWLDVGSPRERKICAMGVRSSHFVTMHGLALNVNTDLRYFGYINPCGFIDKGVTSLAQETGREVPLEEVEARLENELRSLLQEAAAVKG</sequence>
<dbReference type="SUPFAM" id="SSF55681">
    <property type="entry name" value="Class II aaRS and biotin synthetases"/>
    <property type="match status" value="1"/>
</dbReference>
<evidence type="ECO:0000313" key="12">
    <source>
        <dbReference type="EMBL" id="MBU3855302.1"/>
    </source>
</evidence>
<dbReference type="CDD" id="cd16444">
    <property type="entry name" value="LipB"/>
    <property type="match status" value="1"/>
</dbReference>
<dbReference type="PIRSF" id="PIRSF016262">
    <property type="entry name" value="LPLase"/>
    <property type="match status" value="1"/>
</dbReference>
<dbReference type="Gene3D" id="3.30.930.10">
    <property type="entry name" value="Bira Bifunctional Protein, Domain 2"/>
    <property type="match status" value="1"/>
</dbReference>
<reference evidence="12" key="1">
    <citation type="journal article" date="2021" name="PeerJ">
        <title>Extensive microbial diversity within the chicken gut microbiome revealed by metagenomics and culture.</title>
        <authorList>
            <person name="Gilroy R."/>
            <person name="Ravi A."/>
            <person name="Getino M."/>
            <person name="Pursley I."/>
            <person name="Horton D.L."/>
            <person name="Alikhan N.F."/>
            <person name="Baker D."/>
            <person name="Gharbi K."/>
            <person name="Hall N."/>
            <person name="Watson M."/>
            <person name="Adriaenssens E.M."/>
            <person name="Foster-Nyarko E."/>
            <person name="Jarju S."/>
            <person name="Secka A."/>
            <person name="Antonio M."/>
            <person name="Oren A."/>
            <person name="Chaudhuri R.R."/>
            <person name="La Ragione R."/>
            <person name="Hildebrand F."/>
            <person name="Pallen M.J."/>
        </authorList>
    </citation>
    <scope>NUCLEOTIDE SEQUENCE</scope>
    <source>
        <strain evidence="12">8470</strain>
    </source>
</reference>
<comment type="miscellaneous">
    <text evidence="6">In the reaction, the free carboxyl group of octanoic acid is attached via an amide linkage to the epsilon-amino group of a specific lysine residue of lipoyl domains of lipoate-dependent enzymes.</text>
</comment>
<comment type="function">
    <text evidence="5 6 7">Catalyzes the transfer of endogenously produced octanoic acid from octanoyl-acyl-carrier-protein onto the lipoyl domains of lipoate-dependent enzymes. Lipoyl-ACP can also act as a substrate although octanoyl-ACP is likely to be the physiological substrate.</text>
</comment>
<evidence type="ECO:0000256" key="5">
    <source>
        <dbReference type="ARBA" id="ARBA00024732"/>
    </source>
</evidence>
<evidence type="ECO:0000256" key="8">
    <source>
        <dbReference type="PIRSR" id="PIRSR016262-1"/>
    </source>
</evidence>
<organism evidence="12 13">
    <name type="scientific">Candidatus Phocaeicola excrementipullorum</name>
    <dbReference type="NCBI Taxonomy" id="2838731"/>
    <lineage>
        <taxon>Bacteria</taxon>
        <taxon>Pseudomonadati</taxon>
        <taxon>Bacteroidota</taxon>
        <taxon>Bacteroidia</taxon>
        <taxon>Bacteroidales</taxon>
        <taxon>Bacteroidaceae</taxon>
        <taxon>Phocaeicola</taxon>
    </lineage>
</organism>
<dbReference type="InterPro" id="IPR045864">
    <property type="entry name" value="aa-tRNA-synth_II/BPL/LPL"/>
</dbReference>
<keyword evidence="2 6" id="KW-0963">Cytoplasm</keyword>
<name>A0A948TKT3_9BACT</name>
<dbReference type="FunFam" id="3.30.930.10:FF:000035">
    <property type="entry name" value="Putative lipoyltransferase 2, mitochondrial"/>
    <property type="match status" value="1"/>
</dbReference>
<evidence type="ECO:0000256" key="6">
    <source>
        <dbReference type="HAMAP-Rule" id="MF_00013"/>
    </source>
</evidence>
<comment type="similarity">
    <text evidence="6 7">Belongs to the LipB family.</text>
</comment>
<dbReference type="InterPro" id="IPR000544">
    <property type="entry name" value="Octanoyltransferase"/>
</dbReference>
<comment type="subcellular location">
    <subcellularLocation>
        <location evidence="6">Cytoplasm</location>
    </subcellularLocation>
</comment>
<dbReference type="Proteomes" id="UP000784286">
    <property type="component" value="Unassembled WGS sequence"/>
</dbReference>
<evidence type="ECO:0000256" key="9">
    <source>
        <dbReference type="PIRSR" id="PIRSR016262-2"/>
    </source>
</evidence>
<feature type="site" description="Lowers pKa of active site Cys" evidence="6 10">
    <location>
        <position position="150"/>
    </location>
</feature>
<evidence type="ECO:0000256" key="7">
    <source>
        <dbReference type="PIRNR" id="PIRNR016262"/>
    </source>
</evidence>
<proteinExistence type="inferred from homology"/>
<comment type="catalytic activity">
    <reaction evidence="6 7">
        <text>octanoyl-[ACP] + L-lysyl-[protein] = N(6)-octanoyl-L-lysyl-[protein] + holo-[ACP] + H(+)</text>
        <dbReference type="Rhea" id="RHEA:17665"/>
        <dbReference type="Rhea" id="RHEA-COMP:9636"/>
        <dbReference type="Rhea" id="RHEA-COMP:9685"/>
        <dbReference type="Rhea" id="RHEA-COMP:9752"/>
        <dbReference type="Rhea" id="RHEA-COMP:9928"/>
        <dbReference type="ChEBI" id="CHEBI:15378"/>
        <dbReference type="ChEBI" id="CHEBI:29969"/>
        <dbReference type="ChEBI" id="CHEBI:64479"/>
        <dbReference type="ChEBI" id="CHEBI:78463"/>
        <dbReference type="ChEBI" id="CHEBI:78809"/>
        <dbReference type="EC" id="2.3.1.181"/>
    </reaction>
</comment>
<feature type="active site" description="Acyl-thioester intermediate" evidence="6 8">
    <location>
        <position position="184"/>
    </location>
</feature>
<feature type="binding site" evidence="6 9">
    <location>
        <begin position="166"/>
        <end position="168"/>
    </location>
    <ligand>
        <name>substrate</name>
    </ligand>
</feature>
<keyword evidence="3 6" id="KW-0808">Transferase</keyword>
<dbReference type="EC" id="2.3.1.181" evidence="6 7"/>
<dbReference type="PANTHER" id="PTHR10993:SF12">
    <property type="entry name" value="OCTANOYLTRANSFERASE"/>
    <property type="match status" value="1"/>
</dbReference>
<dbReference type="HAMAP" id="MF_00013">
    <property type="entry name" value="LipB"/>
    <property type="match status" value="1"/>
</dbReference>
<evidence type="ECO:0000256" key="10">
    <source>
        <dbReference type="PIRSR" id="PIRSR016262-3"/>
    </source>
</evidence>
<dbReference type="NCBIfam" id="TIGR00214">
    <property type="entry name" value="lipB"/>
    <property type="match status" value="1"/>
</dbReference>
<dbReference type="GO" id="GO:0033819">
    <property type="term" value="F:lipoyl(octanoyl) transferase activity"/>
    <property type="evidence" value="ECO:0007669"/>
    <property type="project" value="UniProtKB-EC"/>
</dbReference>
<feature type="binding site" evidence="6 9">
    <location>
        <begin position="81"/>
        <end position="88"/>
    </location>
    <ligand>
        <name>substrate</name>
    </ligand>
</feature>